<dbReference type="PANTHER" id="PTHR43578:SF3">
    <property type="entry name" value="NADH-QUINONE OXIDOREDUCTASE SUBUNIT F"/>
    <property type="match status" value="1"/>
</dbReference>
<dbReference type="InterPro" id="IPR017900">
    <property type="entry name" value="4Fe4S_Fe_S_CS"/>
</dbReference>
<dbReference type="Pfam" id="PF10589">
    <property type="entry name" value="NADH_4Fe-4S"/>
    <property type="match status" value="1"/>
</dbReference>
<dbReference type="SUPFAM" id="SSF52833">
    <property type="entry name" value="Thioredoxin-like"/>
    <property type="match status" value="1"/>
</dbReference>
<dbReference type="EMBL" id="JALBUT010000005">
    <property type="protein sequence ID" value="MDX8415640.1"/>
    <property type="molecule type" value="Genomic_DNA"/>
</dbReference>
<evidence type="ECO:0000313" key="7">
    <source>
        <dbReference type="EMBL" id="MDX8415640.1"/>
    </source>
</evidence>
<dbReference type="SUPFAM" id="SSF142019">
    <property type="entry name" value="Nqo1 FMN-binding domain-like"/>
    <property type="match status" value="1"/>
</dbReference>
<organism evidence="7 8">
    <name type="scientific">Intestinicryptomonas porci</name>
    <dbReference type="NCBI Taxonomy" id="2926320"/>
    <lineage>
        <taxon>Bacteria</taxon>
        <taxon>Pseudomonadati</taxon>
        <taxon>Verrucomicrobiota</taxon>
        <taxon>Opitutia</taxon>
        <taxon>Opitutales</taxon>
        <taxon>Intestinicryptomonaceae</taxon>
        <taxon>Intestinicryptomonas</taxon>
    </lineage>
</organism>
<evidence type="ECO:0000259" key="6">
    <source>
        <dbReference type="PROSITE" id="PS51379"/>
    </source>
</evidence>
<dbReference type="InterPro" id="IPR019554">
    <property type="entry name" value="Soluble_ligand-bd"/>
</dbReference>
<comment type="similarity">
    <text evidence="1">Belongs to the complex I 51 kDa subunit family.</text>
</comment>
<keyword evidence="3" id="KW-0479">Metal-binding</keyword>
<dbReference type="SUPFAM" id="SSF140490">
    <property type="entry name" value="Nqo1C-terminal domain-like"/>
    <property type="match status" value="1"/>
</dbReference>
<dbReference type="PROSITE" id="PS51379">
    <property type="entry name" value="4FE4S_FER_2"/>
    <property type="match status" value="2"/>
</dbReference>
<dbReference type="InterPro" id="IPR037225">
    <property type="entry name" value="Nuo51_FMN-bd_sf"/>
</dbReference>
<comment type="caution">
    <text evidence="7">The sequence shown here is derived from an EMBL/GenBank/DDBJ whole genome shotgun (WGS) entry which is preliminary data.</text>
</comment>
<dbReference type="RefSeq" id="WP_370397086.1">
    <property type="nucleotide sequence ID" value="NZ_JALBUT010000005.1"/>
</dbReference>
<accession>A0ABU4WGF0</accession>
<dbReference type="InterPro" id="IPR011538">
    <property type="entry name" value="Nuo51_FMN-bd"/>
</dbReference>
<dbReference type="SUPFAM" id="SSF54862">
    <property type="entry name" value="4Fe-4S ferredoxins"/>
    <property type="match status" value="1"/>
</dbReference>
<dbReference type="SUPFAM" id="SSF142984">
    <property type="entry name" value="Nqo1 middle domain-like"/>
    <property type="match status" value="1"/>
</dbReference>
<dbReference type="InterPro" id="IPR036249">
    <property type="entry name" value="Thioredoxin-like_sf"/>
</dbReference>
<evidence type="ECO:0000256" key="1">
    <source>
        <dbReference type="ARBA" id="ARBA00007523"/>
    </source>
</evidence>
<dbReference type="Gene3D" id="3.30.70.20">
    <property type="match status" value="1"/>
</dbReference>
<reference evidence="7 8" key="1">
    <citation type="submission" date="2022-03" db="EMBL/GenBank/DDBJ databases">
        <title>Novel taxa within the pig intestine.</title>
        <authorList>
            <person name="Wylensek D."/>
            <person name="Bishof K."/>
            <person name="Afrizal A."/>
            <person name="Clavel T."/>
        </authorList>
    </citation>
    <scope>NUCLEOTIDE SEQUENCE [LARGE SCALE GENOMIC DNA]</scope>
    <source>
        <strain evidence="7 8">CLA-KB-P66</strain>
    </source>
</reference>
<keyword evidence="5" id="KW-0411">Iron-sulfur</keyword>
<proteinExistence type="inferred from homology"/>
<dbReference type="Pfam" id="PF01512">
    <property type="entry name" value="Complex1_51K"/>
    <property type="match status" value="1"/>
</dbReference>
<dbReference type="Proteomes" id="UP001275932">
    <property type="component" value="Unassembled WGS sequence"/>
</dbReference>
<evidence type="ECO:0000256" key="4">
    <source>
        <dbReference type="ARBA" id="ARBA00023004"/>
    </source>
</evidence>
<dbReference type="Gene3D" id="3.40.30.10">
    <property type="entry name" value="Glutaredoxin"/>
    <property type="match status" value="1"/>
</dbReference>
<dbReference type="Gene3D" id="3.10.20.600">
    <property type="match status" value="1"/>
</dbReference>
<sequence length="616" mass="66060">MSKLEELRASAEKEWAEFTSNEKPRVMVGAATCGLASGAGAVIEEFKKQLDKAGLGGKVDLVETGCIGLCYAEPLVEIRSANTPSVLYSKVSPKDVEKLVNSHLIGGEPVKEKAVGVMDDKPFKGIAPFKEHPMVALQKRIVLRNCGVIDPTSFSHYLARGGYKGLERALSMTQDEVIDEMKLSGLRGRGGAGFPTGVKWSFAKASQNDVKYVICNADEGDPGAFMDRAVLEGDPHSVIEGLMIAGYAIGAKYGYIYARAEYPLAIKRLKNAISQAEEAGILKNKDGFYFEIKIKKGAGAFVCGEETSLMASIEGVRAMPRPKPPFPANSGLFKKPTNINNVESLAAASSIMREGGAEYAKLGTEKSKGTKTFSLAGKIERTGLIEVEIGTPLRDIIEKIGGGCTDGKKFKAVQAGGPSGGCLTAEHLDVPVDYETLSALGAIIGSGGMVVMNEDSCMVEVAKFFLGFTGNESCGKCIPCRMGTQHALKILERITSGEGEVEDIERLKKICMTMKQSSLCGLGQTAPNPILSTLRYFEDEYMAHIKDKKCPAHVCPKLVHFKIDPEKCVGCTMCARSCPTGAAHGELKQKHSIDPEKCISCSACYQACKFGAVVRD</sequence>
<feature type="domain" description="4Fe-4S ferredoxin-type" evidence="6">
    <location>
        <begin position="589"/>
        <end position="616"/>
    </location>
</feature>
<dbReference type="PROSITE" id="PS00198">
    <property type="entry name" value="4FE4S_FER_1"/>
    <property type="match status" value="1"/>
</dbReference>
<keyword evidence="4" id="KW-0408">Iron</keyword>
<dbReference type="CDD" id="cd02980">
    <property type="entry name" value="TRX_Fd_family"/>
    <property type="match status" value="1"/>
</dbReference>
<dbReference type="Gene3D" id="3.40.50.11540">
    <property type="entry name" value="NADH-ubiquinone oxidoreductase 51kDa subunit"/>
    <property type="match status" value="1"/>
</dbReference>
<evidence type="ECO:0000313" key="8">
    <source>
        <dbReference type="Proteomes" id="UP001275932"/>
    </source>
</evidence>
<evidence type="ECO:0000256" key="2">
    <source>
        <dbReference type="ARBA" id="ARBA00022485"/>
    </source>
</evidence>
<dbReference type="Gene3D" id="1.20.1440.230">
    <property type="entry name" value="NADH-ubiquinone oxidoreductase 51kDa subunit, iron-sulphur binding domain"/>
    <property type="match status" value="1"/>
</dbReference>
<dbReference type="Gene3D" id="6.10.250.1450">
    <property type="match status" value="1"/>
</dbReference>
<name>A0ABU4WGF0_9BACT</name>
<dbReference type="InterPro" id="IPR001949">
    <property type="entry name" value="NADH-UbQ_OxRdtase_51kDa_CS"/>
</dbReference>
<evidence type="ECO:0000256" key="5">
    <source>
        <dbReference type="ARBA" id="ARBA00023014"/>
    </source>
</evidence>
<dbReference type="PANTHER" id="PTHR43578">
    <property type="entry name" value="NADH-QUINONE OXIDOREDUCTASE SUBUNIT F"/>
    <property type="match status" value="1"/>
</dbReference>
<dbReference type="InterPro" id="IPR037207">
    <property type="entry name" value="Nuop51_4Fe4S-bd_sf"/>
</dbReference>
<keyword evidence="2" id="KW-0004">4Fe-4S</keyword>
<dbReference type="Pfam" id="PF10531">
    <property type="entry name" value="SLBB"/>
    <property type="match status" value="1"/>
</dbReference>
<dbReference type="SMART" id="SM00928">
    <property type="entry name" value="NADH_4Fe-4S"/>
    <property type="match status" value="1"/>
</dbReference>
<dbReference type="Pfam" id="PF13237">
    <property type="entry name" value="Fer4_10"/>
    <property type="match status" value="1"/>
</dbReference>
<feature type="domain" description="4Fe-4S ferredoxin-type" evidence="6">
    <location>
        <begin position="559"/>
        <end position="588"/>
    </location>
</feature>
<protein>
    <submittedName>
        <fullName evidence="7">NADH-quinone oxidoreductase subunit NuoF</fullName>
    </submittedName>
</protein>
<keyword evidence="8" id="KW-1185">Reference proteome</keyword>
<dbReference type="PROSITE" id="PS00645">
    <property type="entry name" value="COMPLEX1_51K_2"/>
    <property type="match status" value="1"/>
</dbReference>
<evidence type="ECO:0000256" key="3">
    <source>
        <dbReference type="ARBA" id="ARBA00022723"/>
    </source>
</evidence>
<gene>
    <name evidence="7" type="ORF">MOX91_05530</name>
</gene>
<dbReference type="InterPro" id="IPR019575">
    <property type="entry name" value="Nuop51_4Fe4S-bd"/>
</dbReference>
<dbReference type="InterPro" id="IPR017896">
    <property type="entry name" value="4Fe4S_Fe-S-bd"/>
</dbReference>